<organism evidence="1 2">
    <name type="scientific">Meloidogyne enterolobii</name>
    <name type="common">Root-knot nematode worm</name>
    <name type="synonym">Meloidogyne mayaguensis</name>
    <dbReference type="NCBI Taxonomy" id="390850"/>
    <lineage>
        <taxon>Eukaryota</taxon>
        <taxon>Metazoa</taxon>
        <taxon>Ecdysozoa</taxon>
        <taxon>Nematoda</taxon>
        <taxon>Chromadorea</taxon>
        <taxon>Rhabditida</taxon>
        <taxon>Tylenchina</taxon>
        <taxon>Tylenchomorpha</taxon>
        <taxon>Tylenchoidea</taxon>
        <taxon>Meloidogynidae</taxon>
        <taxon>Meloidogyninae</taxon>
        <taxon>Meloidogyne</taxon>
    </lineage>
</organism>
<accession>A0A6V7UCQ6</accession>
<dbReference type="AlphaFoldDB" id="A0A6V7UCQ6"/>
<dbReference type="EMBL" id="CAJEWN010000054">
    <property type="protein sequence ID" value="CAD2153843.1"/>
    <property type="molecule type" value="Genomic_DNA"/>
</dbReference>
<dbReference type="Gene3D" id="3.90.1720.10">
    <property type="entry name" value="endopeptidase domain like (from Nostoc punctiforme)"/>
    <property type="match status" value="1"/>
</dbReference>
<evidence type="ECO:0000313" key="1">
    <source>
        <dbReference type="EMBL" id="CAD2153843.1"/>
    </source>
</evidence>
<sequence length="178" mass="20360">MEFDHLQIGDLVACKMSAGIKNVTHRGVYVGETIGIGKHTVVHNFCSDDTKSHKPNLRDWPKMMFNLKTGGGIVVWTMEDFRDSGNDKKWWIDNMEELFRKSNFGGEEVAERARKEARKFLELILKINLYSWGNENIVFGHGTANILLLGVNLENQKAPKLLFVIFCLNDNVVFLFII</sequence>
<protein>
    <submittedName>
        <fullName evidence="1">Uncharacterized protein</fullName>
    </submittedName>
</protein>
<comment type="caution">
    <text evidence="1">The sequence shown here is derived from an EMBL/GenBank/DDBJ whole genome shotgun (WGS) entry which is preliminary data.</text>
</comment>
<dbReference type="OrthoDB" id="421951at2759"/>
<dbReference type="Proteomes" id="UP000580250">
    <property type="component" value="Unassembled WGS sequence"/>
</dbReference>
<proteinExistence type="predicted"/>
<evidence type="ECO:0000313" key="2">
    <source>
        <dbReference type="Proteomes" id="UP000580250"/>
    </source>
</evidence>
<gene>
    <name evidence="1" type="ORF">MENT_LOCUS11278</name>
</gene>
<reference evidence="1 2" key="1">
    <citation type="submission" date="2020-08" db="EMBL/GenBank/DDBJ databases">
        <authorList>
            <person name="Koutsovoulos G."/>
            <person name="Danchin GJ E."/>
        </authorList>
    </citation>
    <scope>NUCLEOTIDE SEQUENCE [LARGE SCALE GENOMIC DNA]</scope>
</reference>
<name>A0A6V7UCQ6_MELEN</name>